<dbReference type="RefSeq" id="WP_098317175.1">
    <property type="nucleotide sequence ID" value="NZ_NTYF01000023.1"/>
</dbReference>
<comment type="caution">
    <text evidence="1">The sequence shown here is derived from an EMBL/GenBank/DDBJ whole genome shotgun (WGS) entry which is preliminary data.</text>
</comment>
<gene>
    <name evidence="1" type="ORF">CN495_08795</name>
</gene>
<accession>A0ABD6S7M7</accession>
<proteinExistence type="predicted"/>
<name>A0ABD6S7M7_BACTU</name>
<sequence>MKRYAVGVCPFDEDNTVKIVEAEDELFAMVKAVGNQEAWRINEKELPFKTVDEGITFYLQGDVAVSVPVEI</sequence>
<dbReference type="Proteomes" id="UP000219897">
    <property type="component" value="Unassembled WGS sequence"/>
</dbReference>
<protein>
    <submittedName>
        <fullName evidence="1">Uncharacterized protein</fullName>
    </submittedName>
</protein>
<dbReference type="EMBL" id="NTYF01000023">
    <property type="protein sequence ID" value="PER55838.1"/>
    <property type="molecule type" value="Genomic_DNA"/>
</dbReference>
<evidence type="ECO:0000313" key="2">
    <source>
        <dbReference type="Proteomes" id="UP000219897"/>
    </source>
</evidence>
<dbReference type="AlphaFoldDB" id="A0ABD6S7M7"/>
<evidence type="ECO:0000313" key="1">
    <source>
        <dbReference type="EMBL" id="PER55838.1"/>
    </source>
</evidence>
<reference evidence="1 2" key="1">
    <citation type="submission" date="2017-09" db="EMBL/GenBank/DDBJ databases">
        <title>Large-scale bioinformatics analysis of Bacillus genomes uncovers conserved roles of natural products in bacterial physiology.</title>
        <authorList>
            <consortium name="Agbiome Team Llc"/>
            <person name="Bleich R.M."/>
            <person name="Kirk G.J."/>
            <person name="Santa Maria K.C."/>
            <person name="Allen S.E."/>
            <person name="Farag S."/>
            <person name="Shank E.A."/>
            <person name="Bowers A."/>
        </authorList>
    </citation>
    <scope>NUCLEOTIDE SEQUENCE [LARGE SCALE GENOMIC DNA]</scope>
    <source>
        <strain evidence="1 2">AFS005140</strain>
    </source>
</reference>
<organism evidence="1 2">
    <name type="scientific">Bacillus thuringiensis</name>
    <dbReference type="NCBI Taxonomy" id="1428"/>
    <lineage>
        <taxon>Bacteria</taxon>
        <taxon>Bacillati</taxon>
        <taxon>Bacillota</taxon>
        <taxon>Bacilli</taxon>
        <taxon>Bacillales</taxon>
        <taxon>Bacillaceae</taxon>
        <taxon>Bacillus</taxon>
        <taxon>Bacillus cereus group</taxon>
    </lineage>
</organism>